<evidence type="ECO:0000313" key="3">
    <source>
        <dbReference type="Proteomes" id="UP001140076"/>
    </source>
</evidence>
<reference evidence="2" key="1">
    <citation type="submission" date="2021-10" db="EMBL/GenBank/DDBJ databases">
        <title>Streptomonospora sp. nov., isolated from mangrove soil.</title>
        <authorList>
            <person name="Chen X."/>
            <person name="Ge X."/>
            <person name="Liu W."/>
        </authorList>
    </citation>
    <scope>NUCLEOTIDE SEQUENCE</scope>
    <source>
        <strain evidence="2">S1-112</strain>
    </source>
</reference>
<organism evidence="2 3">
    <name type="scientific">Streptomonospora mangrovi</name>
    <dbReference type="NCBI Taxonomy" id="2883123"/>
    <lineage>
        <taxon>Bacteria</taxon>
        <taxon>Bacillati</taxon>
        <taxon>Actinomycetota</taxon>
        <taxon>Actinomycetes</taxon>
        <taxon>Streptosporangiales</taxon>
        <taxon>Nocardiopsidaceae</taxon>
        <taxon>Streptomonospora</taxon>
    </lineage>
</organism>
<dbReference type="RefSeq" id="WP_270072344.1">
    <property type="nucleotide sequence ID" value="NZ_JAJAQC010000017.1"/>
</dbReference>
<comment type="caution">
    <text evidence="2">The sequence shown here is derived from an EMBL/GenBank/DDBJ whole genome shotgun (WGS) entry which is preliminary data.</text>
</comment>
<proteinExistence type="predicted"/>
<keyword evidence="3" id="KW-1185">Reference proteome</keyword>
<accession>A0A9X3SDP3</accession>
<sequence length="48" mass="5154">MGDSKAYQEGKDYTAWAAKANQEIREEMPPAEEPSGDEGGDQSTGSHP</sequence>
<feature type="compositionally biased region" description="Basic and acidic residues" evidence="1">
    <location>
        <begin position="1"/>
        <end position="12"/>
    </location>
</feature>
<protein>
    <submittedName>
        <fullName evidence="2">Uncharacterized protein</fullName>
    </submittedName>
</protein>
<dbReference type="EMBL" id="JAJAQC010000017">
    <property type="protein sequence ID" value="MDA0565063.1"/>
    <property type="molecule type" value="Genomic_DNA"/>
</dbReference>
<dbReference type="AlphaFoldDB" id="A0A9X3SDP3"/>
<gene>
    <name evidence="2" type="ORF">LG943_12140</name>
</gene>
<evidence type="ECO:0000313" key="2">
    <source>
        <dbReference type="EMBL" id="MDA0565063.1"/>
    </source>
</evidence>
<dbReference type="Proteomes" id="UP001140076">
    <property type="component" value="Unassembled WGS sequence"/>
</dbReference>
<feature type="region of interest" description="Disordered" evidence="1">
    <location>
        <begin position="1"/>
        <end position="48"/>
    </location>
</feature>
<evidence type="ECO:0000256" key="1">
    <source>
        <dbReference type="SAM" id="MobiDB-lite"/>
    </source>
</evidence>
<name>A0A9X3SDP3_9ACTN</name>